<evidence type="ECO:0000256" key="1">
    <source>
        <dbReference type="SAM" id="Phobius"/>
    </source>
</evidence>
<sequence>MPFPPPGSRRHSRSHPVLNALGTLLLMAGFIALFMPSLVLQVLPAGLAELLVAQAKVLIGVGIGCQVLAVITRAKKARVEAERVTALQQAPPDAPQNGDTPTNIDWTPLKGGGANFRTHHLVVANPHRLEVRTSVQMILFCGLFIALGAGVGGVFIVSGLRSGDLVQALMPGLIGLVFVLTGALLLRSASKRRVFDRTLGGYWRGSGKLSNPQALAAQAEWAWLQDIKALQLLQERITSRSSSGGSRSYWSYELNLVLSDGRRLNVMDHGNYDRLRQDADAIAQFLGVAVLERG</sequence>
<dbReference type="AlphaFoldDB" id="A0A1I4LX80"/>
<keyword evidence="1" id="KW-0472">Membrane</keyword>
<protein>
    <submittedName>
        <fullName evidence="2">Uncharacterized protein</fullName>
    </submittedName>
</protein>
<name>A0A1I4LX80_9GAMM</name>
<organism evidence="2 3">
    <name type="scientific">Marinobacter zhejiangensis</name>
    <dbReference type="NCBI Taxonomy" id="488535"/>
    <lineage>
        <taxon>Bacteria</taxon>
        <taxon>Pseudomonadati</taxon>
        <taxon>Pseudomonadota</taxon>
        <taxon>Gammaproteobacteria</taxon>
        <taxon>Pseudomonadales</taxon>
        <taxon>Marinobacteraceae</taxon>
        <taxon>Marinobacter</taxon>
    </lineage>
</organism>
<feature type="transmembrane region" description="Helical" evidence="1">
    <location>
        <begin position="137"/>
        <end position="160"/>
    </location>
</feature>
<proteinExistence type="predicted"/>
<keyword evidence="3" id="KW-1185">Reference proteome</keyword>
<evidence type="ECO:0000313" key="2">
    <source>
        <dbReference type="EMBL" id="SFL95455.1"/>
    </source>
</evidence>
<feature type="transmembrane region" description="Helical" evidence="1">
    <location>
        <begin position="17"/>
        <end position="39"/>
    </location>
</feature>
<accession>A0A1I4LX80</accession>
<keyword evidence="1" id="KW-0812">Transmembrane</keyword>
<feature type="transmembrane region" description="Helical" evidence="1">
    <location>
        <begin position="166"/>
        <end position="186"/>
    </location>
</feature>
<feature type="transmembrane region" description="Helical" evidence="1">
    <location>
        <begin position="51"/>
        <end position="71"/>
    </location>
</feature>
<dbReference type="RefSeq" id="WP_092020495.1">
    <property type="nucleotide sequence ID" value="NZ_FOUE01000001.1"/>
</dbReference>
<dbReference type="OrthoDB" id="556365at2"/>
<dbReference type="Proteomes" id="UP000198519">
    <property type="component" value="Unassembled WGS sequence"/>
</dbReference>
<evidence type="ECO:0000313" key="3">
    <source>
        <dbReference type="Proteomes" id="UP000198519"/>
    </source>
</evidence>
<keyword evidence="1" id="KW-1133">Transmembrane helix</keyword>
<reference evidence="3" key="1">
    <citation type="submission" date="2016-10" db="EMBL/GenBank/DDBJ databases">
        <authorList>
            <person name="Varghese N."/>
            <person name="Submissions S."/>
        </authorList>
    </citation>
    <scope>NUCLEOTIDE SEQUENCE [LARGE SCALE GENOMIC DNA]</scope>
    <source>
        <strain evidence="3">CGMCC 1.7061</strain>
    </source>
</reference>
<dbReference type="EMBL" id="FOUE01000001">
    <property type="protein sequence ID" value="SFL95455.1"/>
    <property type="molecule type" value="Genomic_DNA"/>
</dbReference>
<gene>
    <name evidence="2" type="ORF">SAMN04487963_0713</name>
</gene>